<reference evidence="2" key="2">
    <citation type="submission" date="2008-12" db="EMBL/GenBank/DDBJ databases">
        <title>Annotation of Streptomyces roseosporus strain NRRL 15998.</title>
        <authorList>
            <consortium name="The Broad Institute Genome Sequencing Platform"/>
            <consortium name="Broad Institute Microbial Sequencing Center"/>
            <person name="Fischbach M."/>
            <person name="Ward D."/>
            <person name="Young S."/>
            <person name="Kodira C.D."/>
            <person name="Zeng Q."/>
            <person name="Koehrsen M."/>
            <person name="Godfrey P."/>
            <person name="Alvarado L."/>
            <person name="Berlin A.M."/>
            <person name="Borenstein D."/>
            <person name="Chen Z."/>
            <person name="Engels R."/>
            <person name="Freedman E."/>
            <person name="Gellesch M."/>
            <person name="Goldberg J."/>
            <person name="Griggs A."/>
            <person name="Gujja S."/>
            <person name="Heiman D.I."/>
            <person name="Hepburn T.A."/>
            <person name="Howarth C."/>
            <person name="Jen D."/>
            <person name="Larson L."/>
            <person name="Lewis B."/>
            <person name="Mehta T."/>
            <person name="Park D."/>
            <person name="Pearson M."/>
            <person name="Roberts A."/>
            <person name="Saif S."/>
            <person name="Shea T.D."/>
            <person name="Shenoy N."/>
            <person name="Sisk P."/>
            <person name="Stolte C."/>
            <person name="Sykes S.N."/>
            <person name="Walk T."/>
            <person name="White J."/>
            <person name="Yandava C."/>
            <person name="Straight P."/>
            <person name="Clardy J."/>
            <person name="Hung D."/>
            <person name="Kolter R."/>
            <person name="Mekalanos J."/>
            <person name="Walker S."/>
            <person name="Walsh C.T."/>
            <person name="Wieland B.L.C."/>
            <person name="Ilzarbe M."/>
            <person name="Galagan J."/>
            <person name="Nusbaum C."/>
            <person name="Birren B."/>
        </authorList>
    </citation>
    <scope>NUCLEOTIDE SEQUENCE [LARGE SCALE GENOMIC DNA]</scope>
    <source>
        <strain evidence="2">NRRL 15998</strain>
    </source>
</reference>
<sequence length="43" mass="4705">MADPVPALTPPFLRPSVTVLPQDHSAYLRTRVRDYSFGHAAPG</sequence>
<evidence type="ECO:0000313" key="2">
    <source>
        <dbReference type="Proteomes" id="UP000003986"/>
    </source>
</evidence>
<reference evidence="2" key="1">
    <citation type="submission" date="2008-10" db="EMBL/GenBank/DDBJ databases">
        <authorList>
            <person name="Molnar K."/>
        </authorList>
    </citation>
    <scope>NUCLEOTIDE SEQUENCE [LARGE SCALE GENOMIC DNA]</scope>
    <source>
        <strain evidence="2">NRRL 15998</strain>
    </source>
</reference>
<evidence type="ECO:0000313" key="1">
    <source>
        <dbReference type="EMBL" id="EFE78102.2"/>
    </source>
</evidence>
<accession>D6AT25</accession>
<dbReference type="AlphaFoldDB" id="D6AT25"/>
<proteinExistence type="predicted"/>
<protein>
    <submittedName>
        <fullName evidence="1">Predicted protein</fullName>
    </submittedName>
</protein>
<organism evidence="1 2">
    <name type="scientific">Streptomyces filamentosus NRRL 15998</name>
    <dbReference type="NCBI Taxonomy" id="457431"/>
    <lineage>
        <taxon>Bacteria</taxon>
        <taxon>Bacillati</taxon>
        <taxon>Actinomycetota</taxon>
        <taxon>Actinomycetes</taxon>
        <taxon>Kitasatosporales</taxon>
        <taxon>Streptomycetaceae</taxon>
        <taxon>Streptomyces</taxon>
    </lineage>
</organism>
<gene>
    <name evidence="1" type="ORF">SSGG_05469</name>
</gene>
<name>D6AT25_STRFL</name>
<dbReference type="Proteomes" id="UP000003986">
    <property type="component" value="Unassembled WGS sequence"/>
</dbReference>
<dbReference type="EMBL" id="DS999644">
    <property type="protein sequence ID" value="EFE78102.2"/>
    <property type="molecule type" value="Genomic_DNA"/>
</dbReference>